<reference evidence="2 3" key="1">
    <citation type="submission" date="2018-06" db="EMBL/GenBank/DDBJ databases">
        <title>Thermoflavimicrobium daqus sp. nov., a thermophilic microbe isolated from Moutai-flavour Daqu.</title>
        <authorList>
            <person name="Wang X."/>
            <person name="Zhou H."/>
        </authorList>
    </citation>
    <scope>NUCLEOTIDE SEQUENCE [LARGE SCALE GENOMIC DNA]</scope>
    <source>
        <strain evidence="2 3">FBKL4.011</strain>
    </source>
</reference>
<keyword evidence="1" id="KW-0472">Membrane</keyword>
<dbReference type="GO" id="GO:0005886">
    <property type="term" value="C:plasma membrane"/>
    <property type="evidence" value="ECO:0007669"/>
    <property type="project" value="TreeGrafter"/>
</dbReference>
<dbReference type="RefSeq" id="WP_113657725.1">
    <property type="nucleotide sequence ID" value="NZ_KZ845663.1"/>
</dbReference>
<dbReference type="InterPro" id="IPR006750">
    <property type="entry name" value="YdcZ"/>
</dbReference>
<evidence type="ECO:0008006" key="4">
    <source>
        <dbReference type="Google" id="ProtNLM"/>
    </source>
</evidence>
<keyword evidence="3" id="KW-1185">Reference proteome</keyword>
<feature type="transmembrane region" description="Helical" evidence="1">
    <location>
        <begin position="127"/>
        <end position="144"/>
    </location>
</feature>
<dbReference type="Proteomes" id="UP000251213">
    <property type="component" value="Unassembled WGS sequence"/>
</dbReference>
<feature type="transmembrane region" description="Helical" evidence="1">
    <location>
        <begin position="32"/>
        <end position="56"/>
    </location>
</feature>
<protein>
    <recommendedName>
        <fullName evidence="4">DMT family transporter</fullName>
    </recommendedName>
</protein>
<dbReference type="Pfam" id="PF04657">
    <property type="entry name" value="DMT_YdcZ"/>
    <property type="match status" value="1"/>
</dbReference>
<comment type="caution">
    <text evidence="2">The sequence shown here is derived from an EMBL/GenBank/DDBJ whole genome shotgun (WGS) entry which is preliminary data.</text>
</comment>
<evidence type="ECO:0000313" key="3">
    <source>
        <dbReference type="Proteomes" id="UP000251213"/>
    </source>
</evidence>
<reference evidence="2 3" key="2">
    <citation type="submission" date="2018-06" db="EMBL/GenBank/DDBJ databases">
        <authorList>
            <person name="Zhirakovskaya E."/>
        </authorList>
    </citation>
    <scope>NUCLEOTIDE SEQUENCE [LARGE SCALE GENOMIC DNA]</scope>
    <source>
        <strain evidence="2 3">FBKL4.011</strain>
    </source>
</reference>
<dbReference type="PANTHER" id="PTHR34821">
    <property type="entry name" value="INNER MEMBRANE PROTEIN YDCZ"/>
    <property type="match status" value="1"/>
</dbReference>
<evidence type="ECO:0000313" key="2">
    <source>
        <dbReference type="EMBL" id="RAL26886.1"/>
    </source>
</evidence>
<keyword evidence="1" id="KW-1133">Transmembrane helix</keyword>
<dbReference type="OrthoDB" id="7864805at2"/>
<dbReference type="PANTHER" id="PTHR34821:SF2">
    <property type="entry name" value="INNER MEMBRANE PROTEIN YDCZ"/>
    <property type="match status" value="1"/>
</dbReference>
<organism evidence="2 3">
    <name type="scientific">Thermoflavimicrobium daqui</name>
    <dbReference type="NCBI Taxonomy" id="2137476"/>
    <lineage>
        <taxon>Bacteria</taxon>
        <taxon>Bacillati</taxon>
        <taxon>Bacillota</taxon>
        <taxon>Bacilli</taxon>
        <taxon>Bacillales</taxon>
        <taxon>Thermoactinomycetaceae</taxon>
        <taxon>Thermoflavimicrobium</taxon>
    </lineage>
</organism>
<proteinExistence type="predicted"/>
<accession>A0A364K9A7</accession>
<dbReference type="EMBL" id="QJKK01000001">
    <property type="protein sequence ID" value="RAL26886.1"/>
    <property type="molecule type" value="Genomic_DNA"/>
</dbReference>
<name>A0A364K9A7_9BACL</name>
<gene>
    <name evidence="2" type="ORF">DL897_02230</name>
</gene>
<dbReference type="AlphaFoldDB" id="A0A364K9A7"/>
<evidence type="ECO:0000256" key="1">
    <source>
        <dbReference type="SAM" id="Phobius"/>
    </source>
</evidence>
<sequence length="147" mass="15329">MRVNLFLISIAICAGVASAIQAGVNGALGKKVGVIEAAFVSFLVGACTLLVLMLIFGKGELGEVFSVPKWQLIGGVFGAVFILCMVITVPQIGVASTLVAIIVGQIFTSTLIDHFGLLGGKQIPIDGYRLAGLALMAIALFLFYRKA</sequence>
<feature type="transmembrane region" description="Helical" evidence="1">
    <location>
        <begin position="76"/>
        <end position="107"/>
    </location>
</feature>
<keyword evidence="1" id="KW-0812">Transmembrane</keyword>